<name>A0AAX3N6X2_9BACL</name>
<dbReference type="EMBL" id="CP118110">
    <property type="protein sequence ID" value="WDI05373.1"/>
    <property type="molecule type" value="Genomic_DNA"/>
</dbReference>
<geneLocation type="plasmid" evidence="3 5">
    <name>unnamed1</name>
</geneLocation>
<dbReference type="Proteomes" id="UP001221519">
    <property type="component" value="Plasmid unnamed2"/>
</dbReference>
<evidence type="ECO:0000313" key="3">
    <source>
        <dbReference type="EMBL" id="WDH85407.1"/>
    </source>
</evidence>
<feature type="chain" id="PRO_5043489236" evidence="2">
    <location>
        <begin position="29"/>
        <end position="101"/>
    </location>
</feature>
<evidence type="ECO:0000256" key="1">
    <source>
        <dbReference type="SAM" id="Phobius"/>
    </source>
</evidence>
<keyword evidence="3" id="KW-0614">Plasmid</keyword>
<dbReference type="RefSeq" id="WP_251584631.1">
    <property type="nucleotide sequence ID" value="NZ_CP118102.1"/>
</dbReference>
<keyword evidence="1" id="KW-0472">Membrane</keyword>
<evidence type="ECO:0000256" key="2">
    <source>
        <dbReference type="SAM" id="SignalP"/>
    </source>
</evidence>
<dbReference type="EMBL" id="CP118102">
    <property type="protein sequence ID" value="WDH85407.1"/>
    <property type="molecule type" value="Genomic_DNA"/>
</dbReference>
<organism evidence="3 5">
    <name type="scientific">Paenibacillus urinalis</name>
    <dbReference type="NCBI Taxonomy" id="521520"/>
    <lineage>
        <taxon>Bacteria</taxon>
        <taxon>Bacillati</taxon>
        <taxon>Bacillota</taxon>
        <taxon>Bacilli</taxon>
        <taxon>Bacillales</taxon>
        <taxon>Paenibacillaceae</taxon>
        <taxon>Paenibacillus</taxon>
    </lineage>
</organism>
<protein>
    <submittedName>
        <fullName evidence="3">Uncharacterized protein</fullName>
    </submittedName>
</protein>
<feature type="transmembrane region" description="Helical" evidence="1">
    <location>
        <begin position="38"/>
        <end position="60"/>
    </location>
</feature>
<evidence type="ECO:0000313" key="5">
    <source>
        <dbReference type="Proteomes" id="UP001220962"/>
    </source>
</evidence>
<feature type="signal peptide" evidence="2">
    <location>
        <begin position="1"/>
        <end position="28"/>
    </location>
</feature>
<geneLocation type="plasmid" evidence="4 6">
    <name>unnamed2</name>
</geneLocation>
<feature type="transmembrane region" description="Helical" evidence="1">
    <location>
        <begin position="67"/>
        <end position="84"/>
    </location>
</feature>
<keyword evidence="6" id="KW-1185">Reference proteome</keyword>
<sequence>MKMFKKDLMIRTTLMSSALMLIATPAFASGPGVKLGDWLETNIGGVVPGILIAIGVYHLIKRDWMKLISFVAIALVVAILMNWSDVQKLAKYFFDQIFGGI</sequence>
<gene>
    <name evidence="3" type="ORF">PUW23_25560</name>
    <name evidence="4" type="ORF">PUW25_26640</name>
</gene>
<evidence type="ECO:0000313" key="6">
    <source>
        <dbReference type="Proteomes" id="UP001221519"/>
    </source>
</evidence>
<reference evidence="3 6" key="1">
    <citation type="submission" date="2023-02" db="EMBL/GenBank/DDBJ databases">
        <title>Pathogen: clinical or host-associated sample.</title>
        <authorList>
            <person name="Hergert J."/>
            <person name="Casey R."/>
            <person name="Wagner J."/>
            <person name="Young E.L."/>
            <person name="Oakeson K.F."/>
        </authorList>
    </citation>
    <scope>NUCLEOTIDE SEQUENCE</scope>
    <source>
        <strain evidence="4 6">2022CK-00829</strain>
        <strain evidence="3">2022CK-00830</strain>
        <plasmid evidence="3">unnamed1</plasmid>
        <plasmid evidence="4 6">unnamed2</plasmid>
    </source>
</reference>
<keyword evidence="2" id="KW-0732">Signal</keyword>
<dbReference type="AlphaFoldDB" id="A0AAX3N6X2"/>
<keyword evidence="1" id="KW-1133">Transmembrane helix</keyword>
<keyword evidence="1" id="KW-0812">Transmembrane</keyword>
<dbReference type="Proteomes" id="UP001220962">
    <property type="component" value="Plasmid unnamed1"/>
</dbReference>
<proteinExistence type="predicted"/>
<evidence type="ECO:0000313" key="4">
    <source>
        <dbReference type="EMBL" id="WDI05373.1"/>
    </source>
</evidence>
<accession>A0AAX3N6X2</accession>